<feature type="region of interest" description="Disordered" evidence="4">
    <location>
        <begin position="1"/>
        <end position="25"/>
    </location>
</feature>
<name>A0A6N2KVA8_SALVM</name>
<feature type="region of interest" description="Disordered" evidence="4">
    <location>
        <begin position="244"/>
        <end position="263"/>
    </location>
</feature>
<feature type="compositionally biased region" description="Basic and acidic residues" evidence="4">
    <location>
        <begin position="251"/>
        <end position="263"/>
    </location>
</feature>
<evidence type="ECO:0000256" key="2">
    <source>
        <dbReference type="ARBA" id="ARBA00023054"/>
    </source>
</evidence>
<sequence>MAPRRQKYSVINLSSPSPRDSMDRGVFDDRRRVGTVKEAVNMYGERVLETSSSSMKTPDQMDLPESCSRAKDLHMAKRDLVRYKENRSAAESAKVIAESELSKAKRTVKELVLQTEKSNLKVKAQVRDMEKLSKLSKRRDMALIAGNDESHQYAEVIRELEGVKQELSKLKLEMASVLEAKTRAEKEIATSISKLSSDMSHAEGLRKKIDEANEEQVLVELAQIEALKEFGEIRAQREKEAREFSSAMQETKNRKNNVKEEISSSKDLESKLAVTLYDVNLIQNELNLAKDKDAKVQRNYSMKHLGGSFRKNKQLEDSSSLKSMTKELQEAKKELASTREEGFQFMTSMDIIRNELEHITEETVQLKKAKEKVDITVQNLNSQLLRAKSKLETATAVEEKARSILYSLSVTLEQLKTESEVARKENKLICEETAKIKEEIRNSDSQIDLTEEKLQYAIQELDAVKKSESSALQNLKNVIENTMRSRSSASQHGSSITISKFEYEYLTGHAAKAEEIAGKKVAAAQSWIEALKTSEREMLMKIELAHRDIRETRVEEEKEIYRAESSLSAKRMVEGELRKWRKVNKKNTEAENQQQPLPRRSMKANGSLTPSRRSRLRNSGSPAFQMTPRMTPRSSSIAIRKKRTVVPNLAKLFIGKKADKDP</sequence>
<dbReference type="GO" id="GO:0009903">
    <property type="term" value="P:chloroplast avoidance movement"/>
    <property type="evidence" value="ECO:0007669"/>
    <property type="project" value="TreeGrafter"/>
</dbReference>
<dbReference type="GO" id="GO:0009904">
    <property type="term" value="P:chloroplast accumulation movement"/>
    <property type="evidence" value="ECO:0007669"/>
    <property type="project" value="TreeGrafter"/>
</dbReference>
<dbReference type="EMBL" id="CAADRP010000813">
    <property type="protein sequence ID" value="VFU32555.1"/>
    <property type="molecule type" value="Genomic_DNA"/>
</dbReference>
<proteinExistence type="inferred from homology"/>
<evidence type="ECO:0000256" key="1">
    <source>
        <dbReference type="ARBA" id="ARBA00005485"/>
    </source>
</evidence>
<feature type="compositionally biased region" description="Polar residues" evidence="4">
    <location>
        <begin position="9"/>
        <end position="18"/>
    </location>
</feature>
<accession>A0A6N2KVA8</accession>
<dbReference type="GO" id="GO:0005829">
    <property type="term" value="C:cytosol"/>
    <property type="evidence" value="ECO:0007669"/>
    <property type="project" value="TreeGrafter"/>
</dbReference>
<gene>
    <name evidence="5" type="ORF">SVIM_LOCUS143643</name>
</gene>
<dbReference type="PANTHER" id="PTHR32054:SF2">
    <property type="entry name" value="PROTEIN PLASTID MOVEMENT IMPAIRED 2"/>
    <property type="match status" value="1"/>
</dbReference>
<dbReference type="AlphaFoldDB" id="A0A6N2KVA8"/>
<dbReference type="InterPro" id="IPR008545">
    <property type="entry name" value="Web"/>
</dbReference>
<evidence type="ECO:0008006" key="6">
    <source>
        <dbReference type="Google" id="ProtNLM"/>
    </source>
</evidence>
<comment type="similarity">
    <text evidence="1">Belongs to the WEB family.</text>
</comment>
<evidence type="ECO:0000256" key="4">
    <source>
        <dbReference type="SAM" id="MobiDB-lite"/>
    </source>
</evidence>
<feature type="compositionally biased region" description="Polar residues" evidence="4">
    <location>
        <begin position="604"/>
        <end position="624"/>
    </location>
</feature>
<feature type="coiled-coil region" evidence="3">
    <location>
        <begin position="73"/>
        <end position="114"/>
    </location>
</feature>
<protein>
    <recommendedName>
        <fullName evidence="6">Protein PLASTID MOVEMENT IMPAIRED 2</fullName>
    </recommendedName>
</protein>
<feature type="coiled-coil region" evidence="3">
    <location>
        <begin position="321"/>
        <end position="432"/>
    </location>
</feature>
<feature type="region of interest" description="Disordered" evidence="4">
    <location>
        <begin position="584"/>
        <end position="636"/>
    </location>
</feature>
<dbReference type="Pfam" id="PF05701">
    <property type="entry name" value="WEMBL"/>
    <property type="match status" value="1"/>
</dbReference>
<organism evidence="5">
    <name type="scientific">Salix viminalis</name>
    <name type="common">Common osier</name>
    <name type="synonym">Basket willow</name>
    <dbReference type="NCBI Taxonomy" id="40686"/>
    <lineage>
        <taxon>Eukaryota</taxon>
        <taxon>Viridiplantae</taxon>
        <taxon>Streptophyta</taxon>
        <taxon>Embryophyta</taxon>
        <taxon>Tracheophyta</taxon>
        <taxon>Spermatophyta</taxon>
        <taxon>Magnoliopsida</taxon>
        <taxon>eudicotyledons</taxon>
        <taxon>Gunneridae</taxon>
        <taxon>Pentapetalae</taxon>
        <taxon>rosids</taxon>
        <taxon>fabids</taxon>
        <taxon>Malpighiales</taxon>
        <taxon>Salicaceae</taxon>
        <taxon>Saliceae</taxon>
        <taxon>Salix</taxon>
    </lineage>
</organism>
<keyword evidence="2 3" id="KW-0175">Coiled coil</keyword>
<dbReference type="PANTHER" id="PTHR32054">
    <property type="entry name" value="HEAVY CHAIN, PUTATIVE, EXPRESSED-RELATED-RELATED"/>
    <property type="match status" value="1"/>
</dbReference>
<evidence type="ECO:0000313" key="5">
    <source>
        <dbReference type="EMBL" id="VFU32555.1"/>
    </source>
</evidence>
<reference evidence="5" key="1">
    <citation type="submission" date="2019-03" db="EMBL/GenBank/DDBJ databases">
        <authorList>
            <person name="Mank J."/>
            <person name="Almeida P."/>
        </authorList>
    </citation>
    <scope>NUCLEOTIDE SEQUENCE</scope>
    <source>
        <strain evidence="5">78183</strain>
    </source>
</reference>
<feature type="coiled-coil region" evidence="3">
    <location>
        <begin position="153"/>
        <end position="187"/>
    </location>
</feature>
<evidence type="ECO:0000256" key="3">
    <source>
        <dbReference type="SAM" id="Coils"/>
    </source>
</evidence>